<dbReference type="Gene3D" id="3.30.420.10">
    <property type="entry name" value="Ribonuclease H-like superfamily/Ribonuclease H"/>
    <property type="match status" value="1"/>
</dbReference>
<dbReference type="InterPro" id="IPR036397">
    <property type="entry name" value="RNaseH_sf"/>
</dbReference>
<evidence type="ECO:0000256" key="2">
    <source>
        <dbReference type="ARBA" id="ARBA00022723"/>
    </source>
</evidence>
<evidence type="ECO:0000313" key="12">
    <source>
        <dbReference type="EMBL" id="GJS61564.1"/>
    </source>
</evidence>
<evidence type="ECO:0000256" key="4">
    <source>
        <dbReference type="ARBA" id="ARBA00022801"/>
    </source>
</evidence>
<dbReference type="InterPro" id="IPR012337">
    <property type="entry name" value="RNaseH-like_sf"/>
</dbReference>
<dbReference type="PANTHER" id="PTHR42648">
    <property type="entry name" value="TRANSPOSASE, PUTATIVE-RELATED"/>
    <property type="match status" value="1"/>
</dbReference>
<accession>A0ABQ4X8J1</accession>
<keyword evidence="8" id="KW-0808">Transferase</keyword>
<reference evidence="12" key="2">
    <citation type="submission" date="2022-01" db="EMBL/GenBank/DDBJ databases">
        <authorList>
            <person name="Yamashiro T."/>
            <person name="Shiraishi A."/>
            <person name="Satake H."/>
            <person name="Nakayama K."/>
        </authorList>
    </citation>
    <scope>NUCLEOTIDE SEQUENCE</scope>
</reference>
<reference evidence="12" key="1">
    <citation type="journal article" date="2022" name="Int. J. Mol. Sci.">
        <title>Draft Genome of Tanacetum Coccineum: Genomic Comparison of Closely Related Tanacetum-Family Plants.</title>
        <authorList>
            <person name="Yamashiro T."/>
            <person name="Shiraishi A."/>
            <person name="Nakayama K."/>
            <person name="Satake H."/>
        </authorList>
    </citation>
    <scope>NUCLEOTIDE SEQUENCE</scope>
</reference>
<dbReference type="Proteomes" id="UP001151760">
    <property type="component" value="Unassembled WGS sequence"/>
</dbReference>
<evidence type="ECO:0000256" key="11">
    <source>
        <dbReference type="SAM" id="MobiDB-lite"/>
    </source>
</evidence>
<evidence type="ECO:0000313" key="13">
    <source>
        <dbReference type="Proteomes" id="UP001151760"/>
    </source>
</evidence>
<comment type="caution">
    <text evidence="12">The sequence shown here is derived from an EMBL/GenBank/DDBJ whole genome shotgun (WGS) entry which is preliminary data.</text>
</comment>
<keyword evidence="10" id="KW-0175">Coiled coil</keyword>
<keyword evidence="13" id="KW-1185">Reference proteome</keyword>
<dbReference type="PANTHER" id="PTHR42648:SF11">
    <property type="entry name" value="TRANSPOSON TY4-P GAG-POL POLYPROTEIN"/>
    <property type="match status" value="1"/>
</dbReference>
<evidence type="ECO:0000256" key="10">
    <source>
        <dbReference type="SAM" id="Coils"/>
    </source>
</evidence>
<evidence type="ECO:0000256" key="7">
    <source>
        <dbReference type="ARBA" id="ARBA00022918"/>
    </source>
</evidence>
<evidence type="ECO:0000256" key="6">
    <source>
        <dbReference type="ARBA" id="ARBA00022908"/>
    </source>
</evidence>
<dbReference type="InterPro" id="IPR039537">
    <property type="entry name" value="Retrotran_Ty1/copia-like"/>
</dbReference>
<evidence type="ECO:0000256" key="3">
    <source>
        <dbReference type="ARBA" id="ARBA00022759"/>
    </source>
</evidence>
<sequence length="967" mass="108551">MNVVDEVRDQNIEFENRRCRSAQARVPSDPNAWEQMRENFKTIILQDHSFSEKHNIEYSVRRHHDLCVLGYGSGGVVRGLWFRGCNSGAVVQTLEGVVRRVCWVDPTSVTRNETLAVISNNIVAASTSQNVGDGDVMTSSLILLKSVTATEVVCIGGSTTISDDVIRCLYELLQQYIQLKVESDLEEIHACFCILRRLSVKSELFLQSLRCYLLANSVTQNFSNPTNNRLRASSNTRNQAIIQGDRVNIQSKNSGNTGRNNRRAYVQEDKEVVMGFECLYETGILFKGLFELHLQAILQLFNATTVVEKDIMLGIVQSQGFVTRKIEELSANMLNGRIQPVIILRMMGKAIESVFINLFQRDIKEMKDVFESTESELDELEKQNDLLKDQLLEASLKHDVELCLLINHECVDKILNAKLEKFNKKSFEIQEDLQARIKILEKDVQRCEKQSFDNCFQSLLYVTPLNKQAFKKKLDVPKTEETNVVSKPVTLQTSPTKQTRANQNTNVIRPGMYRVVTTQESQRSKTKSALNATSRVRRPMSKDSSVMNSVLVNSKKTAKNVSVYNVIAVDVANASKVKTLLCVSCMQNMLIPCHDKCFAKHKLNVHSNIRRTFSTNSKTPKSLETTYVTPKTRFSKKETQSKTLDTTSVVSKSNIDVESASKAKDKVSGLGHNLFSVGQFCDGDLEVAFRSNTCYVRNLQGDDLLTGGRDSNLYTISISDMAASSPVCIMQHFSIARTPQQNGVVERCNRTLVEAARTMLIFSRLPEFLWAEAGVAKHVLYKIGQTSYTDSAKTPYELLRVHEDSPSTSSIIVDTHEAPPVVTTSDEQTSPISLTEADKFNQEDTADFDGNAQFVPYNPPSHEEIKSSTTALEPSNVQNFHQVQPSTHIWTKDHPLDQVIDDPSKPVVGPRLNLATILQSSSALIHYQHNFDNQNSLEFLIFSSLPEGFEKSLLEPFAPGTSRSYVD</sequence>
<dbReference type="SUPFAM" id="SSF53098">
    <property type="entry name" value="Ribonuclease H-like"/>
    <property type="match status" value="1"/>
</dbReference>
<protein>
    <submittedName>
        <fullName evidence="12">Integrase, catalytic region, zinc finger, CCHC-type containing protein</fullName>
    </submittedName>
</protein>
<organism evidence="12 13">
    <name type="scientific">Tanacetum coccineum</name>
    <dbReference type="NCBI Taxonomy" id="301880"/>
    <lineage>
        <taxon>Eukaryota</taxon>
        <taxon>Viridiplantae</taxon>
        <taxon>Streptophyta</taxon>
        <taxon>Embryophyta</taxon>
        <taxon>Tracheophyta</taxon>
        <taxon>Spermatophyta</taxon>
        <taxon>Magnoliopsida</taxon>
        <taxon>eudicotyledons</taxon>
        <taxon>Gunneridae</taxon>
        <taxon>Pentapetalae</taxon>
        <taxon>asterids</taxon>
        <taxon>campanulids</taxon>
        <taxon>Asterales</taxon>
        <taxon>Asteraceae</taxon>
        <taxon>Asteroideae</taxon>
        <taxon>Anthemideae</taxon>
        <taxon>Anthemidinae</taxon>
        <taxon>Tanacetum</taxon>
    </lineage>
</organism>
<keyword evidence="2" id="KW-0479">Metal-binding</keyword>
<evidence type="ECO:0000256" key="1">
    <source>
        <dbReference type="ARBA" id="ARBA00022722"/>
    </source>
</evidence>
<proteinExistence type="predicted"/>
<keyword evidence="5" id="KW-0460">Magnesium</keyword>
<keyword evidence="3" id="KW-0255">Endonuclease</keyword>
<name>A0ABQ4X8J1_9ASTR</name>
<feature type="compositionally biased region" description="Polar residues" evidence="11">
    <location>
        <begin position="519"/>
        <end position="534"/>
    </location>
</feature>
<dbReference type="EMBL" id="BQNB010009299">
    <property type="protein sequence ID" value="GJS61564.1"/>
    <property type="molecule type" value="Genomic_DNA"/>
</dbReference>
<keyword evidence="8" id="KW-0548">Nucleotidyltransferase</keyword>
<feature type="coiled-coil region" evidence="10">
    <location>
        <begin position="356"/>
        <end position="397"/>
    </location>
</feature>
<evidence type="ECO:0000256" key="5">
    <source>
        <dbReference type="ARBA" id="ARBA00022842"/>
    </source>
</evidence>
<keyword evidence="6" id="KW-0229">DNA integration</keyword>
<keyword evidence="9" id="KW-0233">DNA recombination</keyword>
<keyword evidence="1" id="KW-0540">Nuclease</keyword>
<evidence type="ECO:0000256" key="9">
    <source>
        <dbReference type="ARBA" id="ARBA00023172"/>
    </source>
</evidence>
<keyword evidence="4" id="KW-0378">Hydrolase</keyword>
<gene>
    <name evidence="12" type="ORF">Tco_0656348</name>
</gene>
<keyword evidence="7" id="KW-0695">RNA-directed DNA polymerase</keyword>
<feature type="region of interest" description="Disordered" evidence="11">
    <location>
        <begin position="519"/>
        <end position="544"/>
    </location>
</feature>
<keyword evidence="8" id="KW-0239">DNA-directed DNA polymerase</keyword>
<evidence type="ECO:0000256" key="8">
    <source>
        <dbReference type="ARBA" id="ARBA00022932"/>
    </source>
</evidence>